<keyword evidence="4" id="KW-0813">Transport</keyword>
<comment type="caution">
    <text evidence="9">The sequence shown here is derived from an EMBL/GenBank/DDBJ whole genome shotgun (WGS) entry which is preliminary data.</text>
</comment>
<sequence>MSTDKFLDLDIRKLFEEHGIKDIELIQKQIQHESDRKKIELRTLVGERYRDLIQAADSIAQMKQTSESVVAKIVNIEKTFHDLQQKYLIGFKMHAEHVHSQRAPNQISDSVVMQIKILMDIPEQIWSAIDSKDFLLATQLFLLAQHIDYSLKFEIGDANLASRYPIVSKQWGIINQFKSLIFNFCNDALQSVHLSKELAANCLAALVLLDGLNSADLLNRLISLRSQTIKSIVISESDLSVKNKIKLCLNVLMQTIPLISSCFIKYRDSQDGLVSMYINEIKDTNAFLMLSQLDLEEELIQKFLPLVAKNHKPFVQHELKKLPLANVQESVNAWFNWVKQLATVEVTKLLNLITSVKGIYSIREECLAVEIPENWDSTWDAFSLPSVNFWTEFFQPLLTARVKGILSDKLDVCLVNLKKDVSELLGKVSFETAQYPENDLRWFVWKDSPEDIPQKLMEGGTLDSKRPLLLKARAFSPNVVKLCENFENNLSEVLLHLKQYLYELEQTSTMKDDLLAADIYLTSNKFCDRTEIQEYLQSVSGKLIDDFVVFVKNECIIEKPKTGREEVNAIVTARFLQAVPSMCTNFKECFTISRPTGITLTNMKWQEVCDKLKQESTLVWSVWAKCFTKVIHYNRNKYLIKETTDELRNHTIITDWEKVMIEEEAEEGKRINSEILVPYQPAVHLQKFLAFVCQDLNKVIPHTVPKSILNELINNVAVELFNYYYGLSTSLDIRQKQAIQILFDVKYISLLMVPRDNKLLVEQSNKVCNSVISKIDPFDFDVFYPFINTNVKKGVQRSLLIFGNLVPHMEQLHSVLGARIEHSDGFKSIKDPPGVLALCSGTPWFPPLAVTAPTKSLPVVQLPVPEKPQHRRKQHPSKEHTRNDSTGSTIKSGAAAFFGAMGSDWKPLESALQKIVKHLPVDASPPTAAAWLTPLMSEERQRDYAIVYGQ</sequence>
<keyword evidence="7" id="KW-0472">Membrane</keyword>
<evidence type="ECO:0000256" key="4">
    <source>
        <dbReference type="ARBA" id="ARBA00022448"/>
    </source>
</evidence>
<name>A0A232EV34_9HYME</name>
<comment type="subcellular location">
    <subcellularLocation>
        <location evidence="1">Golgi apparatus membrane</location>
        <topology evidence="1">Peripheral membrane protein</topology>
    </subcellularLocation>
</comment>
<keyword evidence="5" id="KW-0653">Protein transport</keyword>
<feature type="region of interest" description="Disordered" evidence="8">
    <location>
        <begin position="859"/>
        <end position="889"/>
    </location>
</feature>
<organism evidence="9 10">
    <name type="scientific">Trichomalopsis sarcophagae</name>
    <dbReference type="NCBI Taxonomy" id="543379"/>
    <lineage>
        <taxon>Eukaryota</taxon>
        <taxon>Metazoa</taxon>
        <taxon>Ecdysozoa</taxon>
        <taxon>Arthropoda</taxon>
        <taxon>Hexapoda</taxon>
        <taxon>Insecta</taxon>
        <taxon>Pterygota</taxon>
        <taxon>Neoptera</taxon>
        <taxon>Endopterygota</taxon>
        <taxon>Hymenoptera</taxon>
        <taxon>Apocrita</taxon>
        <taxon>Proctotrupomorpha</taxon>
        <taxon>Chalcidoidea</taxon>
        <taxon>Pteromalidae</taxon>
        <taxon>Pteromalinae</taxon>
        <taxon>Trichomalopsis</taxon>
    </lineage>
</organism>
<dbReference type="STRING" id="543379.A0A232EV34"/>
<dbReference type="GO" id="GO:0015031">
    <property type="term" value="P:protein transport"/>
    <property type="evidence" value="ECO:0007669"/>
    <property type="project" value="UniProtKB-KW"/>
</dbReference>
<evidence type="ECO:0000256" key="8">
    <source>
        <dbReference type="SAM" id="MobiDB-lite"/>
    </source>
</evidence>
<dbReference type="GO" id="GO:0017119">
    <property type="term" value="C:Golgi transport complex"/>
    <property type="evidence" value="ECO:0007669"/>
    <property type="project" value="InterPro"/>
</dbReference>
<dbReference type="PANTHER" id="PTHR31658">
    <property type="entry name" value="CONSERVED OLIGOMERIC GOLGI COMPLEX SUBUNIT 1"/>
    <property type="match status" value="1"/>
</dbReference>
<evidence type="ECO:0000256" key="6">
    <source>
        <dbReference type="ARBA" id="ARBA00023034"/>
    </source>
</evidence>
<accession>A0A232EV34</accession>
<protein>
    <recommendedName>
        <fullName evidence="3">Conserved oligomeric Golgi complex subunit 1</fullName>
    </recommendedName>
</protein>
<evidence type="ECO:0000313" key="10">
    <source>
        <dbReference type="Proteomes" id="UP000215335"/>
    </source>
</evidence>
<evidence type="ECO:0000256" key="2">
    <source>
        <dbReference type="ARBA" id="ARBA00006653"/>
    </source>
</evidence>
<dbReference type="PANTHER" id="PTHR31658:SF0">
    <property type="entry name" value="CONSERVED OLIGOMERIC GOLGI COMPLEX SUBUNIT 1"/>
    <property type="match status" value="1"/>
</dbReference>
<evidence type="ECO:0000256" key="1">
    <source>
        <dbReference type="ARBA" id="ARBA00004395"/>
    </source>
</evidence>
<dbReference type="GO" id="GO:0006891">
    <property type="term" value="P:intra-Golgi vesicle-mediated transport"/>
    <property type="evidence" value="ECO:0007669"/>
    <property type="project" value="InterPro"/>
</dbReference>
<evidence type="ECO:0000256" key="3">
    <source>
        <dbReference type="ARBA" id="ARBA00020978"/>
    </source>
</evidence>
<evidence type="ECO:0000256" key="7">
    <source>
        <dbReference type="ARBA" id="ARBA00023136"/>
    </source>
</evidence>
<dbReference type="Proteomes" id="UP000215335">
    <property type="component" value="Unassembled WGS sequence"/>
</dbReference>
<dbReference type="OrthoDB" id="46189at2759"/>
<dbReference type="EMBL" id="NNAY01002055">
    <property type="protein sequence ID" value="OXU22219.1"/>
    <property type="molecule type" value="Genomic_DNA"/>
</dbReference>
<dbReference type="InterPro" id="IPR033370">
    <property type="entry name" value="COG1"/>
</dbReference>
<comment type="similarity">
    <text evidence="2">Belongs to the COG1 family.</text>
</comment>
<gene>
    <name evidence="9" type="ORF">TSAR_011362</name>
</gene>
<dbReference type="Pfam" id="PF08700">
    <property type="entry name" value="VPS51_Exo84_N"/>
    <property type="match status" value="1"/>
</dbReference>
<evidence type="ECO:0000256" key="5">
    <source>
        <dbReference type="ARBA" id="ARBA00022927"/>
    </source>
</evidence>
<evidence type="ECO:0000313" key="9">
    <source>
        <dbReference type="EMBL" id="OXU22219.1"/>
    </source>
</evidence>
<proteinExistence type="inferred from homology"/>
<dbReference type="GO" id="GO:0000139">
    <property type="term" value="C:Golgi membrane"/>
    <property type="evidence" value="ECO:0007669"/>
    <property type="project" value="UniProtKB-SubCell"/>
</dbReference>
<keyword evidence="6" id="KW-0333">Golgi apparatus</keyword>
<dbReference type="AlphaFoldDB" id="A0A232EV34"/>
<keyword evidence="10" id="KW-1185">Reference proteome</keyword>
<reference evidence="9 10" key="1">
    <citation type="journal article" date="2017" name="Curr. Biol.">
        <title>The Evolution of Venom by Co-option of Single-Copy Genes.</title>
        <authorList>
            <person name="Martinson E.O."/>
            <person name="Mrinalini"/>
            <person name="Kelkar Y.D."/>
            <person name="Chang C.H."/>
            <person name="Werren J.H."/>
        </authorList>
    </citation>
    <scope>NUCLEOTIDE SEQUENCE [LARGE SCALE GENOMIC DNA]</scope>
    <source>
        <strain evidence="9 10">Alberta</strain>
        <tissue evidence="9">Whole body</tissue>
    </source>
</reference>